<dbReference type="InterPro" id="IPR036322">
    <property type="entry name" value="WD40_repeat_dom_sf"/>
</dbReference>
<comment type="subcellular location">
    <subcellularLocation>
        <location evidence="1">Nucleus</location>
        <location evidence="1">Nucleolus</location>
    </subcellularLocation>
</comment>
<evidence type="ECO:0000313" key="5">
    <source>
        <dbReference type="EMBL" id="KNG76492.1"/>
    </source>
</evidence>
<accession>A0A0L1IAI0</accession>
<evidence type="ECO:0000256" key="2">
    <source>
        <dbReference type="ARBA" id="ARBA00022574"/>
    </source>
</evidence>
<dbReference type="AlphaFoldDB" id="A0A0L1IAI0"/>
<keyword evidence="4" id="KW-0539">Nucleus</keyword>
<dbReference type="Gene3D" id="2.130.10.10">
    <property type="entry name" value="YVTN repeat-like/Quinoprotein amine dehydrogenase"/>
    <property type="match status" value="1"/>
</dbReference>
<proteinExistence type="predicted"/>
<protein>
    <submittedName>
        <fullName evidence="5">Guanine nucleotide-binding protein beta SU</fullName>
    </submittedName>
</protein>
<dbReference type="SUPFAM" id="SSF50978">
    <property type="entry name" value="WD40 repeat-like"/>
    <property type="match status" value="1"/>
</dbReference>
<dbReference type="InterPro" id="IPR015943">
    <property type="entry name" value="WD40/YVTN_repeat-like_dom_sf"/>
</dbReference>
<dbReference type="PANTHER" id="PTHR19924">
    <property type="entry name" value="UTP15 U3 SMALL NUCLEOLAR RNA-ASSOCIATED PROTEIN 15 FAMILY MEMBER"/>
    <property type="match status" value="1"/>
</dbReference>
<dbReference type="Proteomes" id="UP000054562">
    <property type="component" value="Unassembled WGS sequence"/>
</dbReference>
<evidence type="ECO:0000313" key="6">
    <source>
        <dbReference type="Proteomes" id="UP000054562"/>
    </source>
</evidence>
<evidence type="ECO:0000256" key="1">
    <source>
        <dbReference type="ARBA" id="ARBA00004604"/>
    </source>
</evidence>
<dbReference type="GO" id="GO:0005730">
    <property type="term" value="C:nucleolus"/>
    <property type="evidence" value="ECO:0007669"/>
    <property type="project" value="UniProtKB-SubCell"/>
</dbReference>
<name>A0A0L1IAI0_PLAFA</name>
<dbReference type="GO" id="GO:0045943">
    <property type="term" value="P:positive regulation of transcription by RNA polymerase I"/>
    <property type="evidence" value="ECO:0007669"/>
    <property type="project" value="TreeGrafter"/>
</dbReference>
<gene>
    <name evidence="5" type="ORF">PFMG_02659</name>
</gene>
<evidence type="ECO:0000256" key="4">
    <source>
        <dbReference type="ARBA" id="ARBA00023242"/>
    </source>
</evidence>
<reference evidence="6" key="2">
    <citation type="submission" date="2015-07" db="EMBL/GenBank/DDBJ databases">
        <title>The genome sequence of Plasmodium falciparum IGH-CR14.</title>
        <authorList>
            <consortium name="The Broad Institute Genome Sequencing Platform"/>
            <person name="Volkman S.K."/>
            <person name="Neafsey D.E."/>
            <person name="Dash A.P."/>
            <person name="Chitnis C.E."/>
            <person name="Hartl D.L."/>
            <person name="Young S.K."/>
            <person name="Kodira C.D."/>
            <person name="Zeng Q."/>
            <person name="Koehrsen M."/>
            <person name="Godfrey P."/>
            <person name="Alvarado L."/>
            <person name="Berlin A."/>
            <person name="Borenstein D."/>
            <person name="Chen Z."/>
            <person name="Engels R."/>
            <person name="Freedman E."/>
            <person name="Gellesch M."/>
            <person name="Goldberg J."/>
            <person name="Griggs A."/>
            <person name="Gujja S."/>
            <person name="Heiman D."/>
            <person name="Hepburn T."/>
            <person name="Howarth C."/>
            <person name="Jen D."/>
            <person name="Larson L."/>
            <person name="Lewis B."/>
            <person name="Mehta T."/>
            <person name="Park D."/>
            <person name="Pearson M."/>
            <person name="Roberts A."/>
            <person name="Saif S."/>
            <person name="Shea T."/>
            <person name="Shenoy N."/>
            <person name="Sisk P."/>
            <person name="Stolte C."/>
            <person name="Sykes S."/>
            <person name="Walk T."/>
            <person name="White J."/>
            <person name="Yandava C."/>
            <person name="Wirth D.F."/>
            <person name="Nusbaum C."/>
            <person name="Birren B."/>
        </authorList>
    </citation>
    <scope>NUCLEOTIDE SEQUENCE [LARGE SCALE GENOMIC DNA]</scope>
    <source>
        <strain evidence="6">IGH-CR14</strain>
    </source>
</reference>
<reference evidence="6" key="1">
    <citation type="submission" date="2015-07" db="EMBL/GenBank/DDBJ databases">
        <title>Annotation of Plasmodium falciparum IGH-CR14.</title>
        <authorList>
            <consortium name="The Broad Institute Genome Sequencing Platform"/>
            <person name="Volkman S.K."/>
            <person name="Neafsey D.E."/>
            <person name="Dash A.P."/>
            <person name="Chitnis C.E."/>
            <person name="Hartl D.L."/>
            <person name="Young S.K."/>
            <person name="Zeng Q."/>
            <person name="Koehrsen M."/>
            <person name="Alvarado L."/>
            <person name="Berlin A."/>
            <person name="Borenstein D."/>
            <person name="Chapman S.B."/>
            <person name="Chen Z."/>
            <person name="Engels R."/>
            <person name="Freedman E."/>
            <person name="Gellesch M."/>
            <person name="Goldberg J."/>
            <person name="Griggs A."/>
            <person name="Gujja S."/>
            <person name="Heilman E.R."/>
            <person name="Heiman D.I."/>
            <person name="Howarth C."/>
            <person name="Jen D."/>
            <person name="Larson L."/>
            <person name="Mehta T."/>
            <person name="Neiman D."/>
            <person name="Park D."/>
            <person name="Pearson M."/>
            <person name="Roberts A."/>
            <person name="Saif S."/>
            <person name="Shea T."/>
            <person name="Shenoy N."/>
            <person name="Sisk P."/>
            <person name="Stolte C."/>
            <person name="Sykes S."/>
            <person name="Walk T."/>
            <person name="White J."/>
            <person name="Yandava C."/>
            <person name="Haas B."/>
            <person name="Henn M.R."/>
            <person name="Nusbaum C."/>
            <person name="Birren B."/>
        </authorList>
    </citation>
    <scope>NUCLEOTIDE SEQUENCE [LARGE SCALE GENOMIC DNA]</scope>
    <source>
        <strain evidence="6">IGH-CR14</strain>
    </source>
</reference>
<dbReference type="OrthoDB" id="189968at2759"/>
<sequence>MQQTAFQREGNIKYIKYAGNIIFNNLKGEQLDKKYQCRENVSNLKFPRRKKVRSRSGKWRKLNLIWYVFVMIEIKNFLRDINRQFNDLIFNYHMDNITSLILYNNNDTDYLISSSYDGFIYFYDIIKKKHTNKLEIQEPIECIYIFEKEYLILSVRNVIKFYSITNFKYIKDIVISTKTIFYINSFKKYIVASSLDMSIYFIDPFYKNTEEIKIVCIVNYSNHPKSFEIYNDIIALGEIDGTWSIELYHKKEKLHKNKKKSKFNKIYYEDEKICLY</sequence>
<keyword evidence="2" id="KW-0853">WD repeat</keyword>
<organism evidence="5 6">
    <name type="scientific">Plasmodium falciparum IGH-CR14</name>
    <dbReference type="NCBI Taxonomy" id="580059"/>
    <lineage>
        <taxon>Eukaryota</taxon>
        <taxon>Sar</taxon>
        <taxon>Alveolata</taxon>
        <taxon>Apicomplexa</taxon>
        <taxon>Aconoidasida</taxon>
        <taxon>Haemosporida</taxon>
        <taxon>Plasmodiidae</taxon>
        <taxon>Plasmodium</taxon>
        <taxon>Plasmodium (Laverania)</taxon>
    </lineage>
</organism>
<keyword evidence="3" id="KW-0677">Repeat</keyword>
<dbReference type="EMBL" id="GG665167">
    <property type="protein sequence ID" value="KNG76492.1"/>
    <property type="molecule type" value="Genomic_DNA"/>
</dbReference>
<dbReference type="PANTHER" id="PTHR19924:SF26">
    <property type="entry name" value="U3 SMALL NUCLEOLAR RNA-ASSOCIATED PROTEIN 15 HOMOLOG"/>
    <property type="match status" value="1"/>
</dbReference>
<dbReference type="GO" id="GO:0006364">
    <property type="term" value="P:rRNA processing"/>
    <property type="evidence" value="ECO:0007669"/>
    <property type="project" value="TreeGrafter"/>
</dbReference>
<evidence type="ECO:0000256" key="3">
    <source>
        <dbReference type="ARBA" id="ARBA00022737"/>
    </source>
</evidence>